<dbReference type="AlphaFoldDB" id="A0A9W5VVQ8"/>
<feature type="transmembrane region" description="Helical" evidence="1">
    <location>
        <begin position="76"/>
        <end position="97"/>
    </location>
</feature>
<evidence type="ECO:0000313" key="2">
    <source>
        <dbReference type="EMBL" id="EPD29493.1"/>
    </source>
</evidence>
<gene>
    <name evidence="2" type="ORF">HMPREF9238_01473</name>
</gene>
<protein>
    <submittedName>
        <fullName evidence="2">Uncharacterized protein</fullName>
    </submittedName>
</protein>
<feature type="transmembrane region" description="Helical" evidence="1">
    <location>
        <begin position="38"/>
        <end position="64"/>
    </location>
</feature>
<reference evidence="2 3" key="1">
    <citation type="submission" date="2013-05" db="EMBL/GenBank/DDBJ databases">
        <title>The Genome Sequence of Actinomyces europaeus ACS-120-V-COL10B.</title>
        <authorList>
            <consortium name="The Broad Institute Genomics Platform"/>
            <person name="Earl A."/>
            <person name="Ward D."/>
            <person name="Feldgarden M."/>
            <person name="Gevers D."/>
            <person name="Saerens B."/>
            <person name="Vaneechoutte M."/>
            <person name="Walker B."/>
            <person name="Young S."/>
            <person name="Zeng Q."/>
            <person name="Gargeya S."/>
            <person name="Fitzgerald M."/>
            <person name="Haas B."/>
            <person name="Abouelleil A."/>
            <person name="Allen A.W."/>
            <person name="Alvarado L."/>
            <person name="Arachchi H.M."/>
            <person name="Berlin A.M."/>
            <person name="Chapman S.B."/>
            <person name="Gainer-Dewar J."/>
            <person name="Goldberg J."/>
            <person name="Griggs A."/>
            <person name="Gujja S."/>
            <person name="Hansen M."/>
            <person name="Howarth C."/>
            <person name="Imamovic A."/>
            <person name="Ireland A."/>
            <person name="Larimer J."/>
            <person name="McCowan C."/>
            <person name="Murphy C."/>
            <person name="Pearson M."/>
            <person name="Poon T.W."/>
            <person name="Priest M."/>
            <person name="Roberts A."/>
            <person name="Saif S."/>
            <person name="Shea T."/>
            <person name="Sisk P."/>
            <person name="Sykes S."/>
            <person name="Wortman J."/>
            <person name="Nusbaum C."/>
            <person name="Birren B."/>
        </authorList>
    </citation>
    <scope>NUCLEOTIDE SEQUENCE [LARGE SCALE GENOMIC DNA]</scope>
    <source>
        <strain evidence="2 3">ACS-120-V-Col10b</strain>
    </source>
</reference>
<evidence type="ECO:0000313" key="3">
    <source>
        <dbReference type="Proteomes" id="UP000014387"/>
    </source>
</evidence>
<proteinExistence type="predicted"/>
<dbReference type="EMBL" id="AGWN01000002">
    <property type="protein sequence ID" value="EPD29493.1"/>
    <property type="molecule type" value="Genomic_DNA"/>
</dbReference>
<keyword evidence="3" id="KW-1185">Reference proteome</keyword>
<keyword evidence="1" id="KW-0812">Transmembrane</keyword>
<evidence type="ECO:0000256" key="1">
    <source>
        <dbReference type="SAM" id="Phobius"/>
    </source>
</evidence>
<sequence length="232" mass="27198">MIEPMQFGPELNIPYQNYGKSLPRSLRKMSKHPQQPRVFNQAAILAGVGIPGTIVMLIIISVMTPRYFRGEHDDPYAVFVPILTMLLTLWMASMGLFRRYGVDQEKLWSKFGQIYYKEVRFDEVRAFGVQPVNARYKIYDADKKINLDYNRFDYTLAFIRLLEELQHRRFELDGVSPEDPNWEDVAQLTRNDLAWSAYDNHRKYYDSHPQDLAKLNALVLPPVNAQVHDEIR</sequence>
<comment type="caution">
    <text evidence="2">The sequence shown here is derived from an EMBL/GenBank/DDBJ whole genome shotgun (WGS) entry which is preliminary data.</text>
</comment>
<keyword evidence="1" id="KW-0472">Membrane</keyword>
<name>A0A9W5VVQ8_9ACTO</name>
<keyword evidence="1" id="KW-1133">Transmembrane helix</keyword>
<dbReference type="RefSeq" id="WP_016444799.1">
    <property type="nucleotide sequence ID" value="NZ_KE150267.1"/>
</dbReference>
<organism evidence="2 3">
    <name type="scientific">Gleimia europaea ACS-120-V-Col10b</name>
    <dbReference type="NCBI Taxonomy" id="883069"/>
    <lineage>
        <taxon>Bacteria</taxon>
        <taxon>Bacillati</taxon>
        <taxon>Actinomycetota</taxon>
        <taxon>Actinomycetes</taxon>
        <taxon>Actinomycetales</taxon>
        <taxon>Actinomycetaceae</taxon>
        <taxon>Gleimia</taxon>
    </lineage>
</organism>
<dbReference type="OrthoDB" id="4964348at2"/>
<dbReference type="Proteomes" id="UP000014387">
    <property type="component" value="Unassembled WGS sequence"/>
</dbReference>
<accession>A0A9W5VVQ8</accession>